<dbReference type="RefSeq" id="WP_269471833.1">
    <property type="nucleotide sequence ID" value="NZ_AP018449.1"/>
</dbReference>
<keyword evidence="1" id="KW-1133">Transmembrane helix</keyword>
<evidence type="ECO:0000313" key="2">
    <source>
        <dbReference type="EMBL" id="BBB91818.1"/>
    </source>
</evidence>
<protein>
    <recommendedName>
        <fullName evidence="4">DUF3789 domain-containing protein</fullName>
    </recommendedName>
</protein>
<sequence length="43" mass="4448">MVNSFWNGFAVGAFLFSIVGAVTGTLIAALCHIAAKGKSSNEF</sequence>
<evidence type="ECO:0008006" key="4">
    <source>
        <dbReference type="Google" id="ProtNLM"/>
    </source>
</evidence>
<dbReference type="Proteomes" id="UP000276437">
    <property type="component" value="Chromosome"/>
</dbReference>
<keyword evidence="1" id="KW-0812">Transmembrane</keyword>
<dbReference type="AlphaFoldDB" id="A0A348AL70"/>
<feature type="transmembrane region" description="Helical" evidence="1">
    <location>
        <begin position="6"/>
        <end position="35"/>
    </location>
</feature>
<accession>A0A348AL70</accession>
<dbReference type="KEGG" id="mana:MAMMFC1_02503"/>
<evidence type="ECO:0000313" key="3">
    <source>
        <dbReference type="Proteomes" id="UP000276437"/>
    </source>
</evidence>
<gene>
    <name evidence="2" type="ORF">MAMMFC1_02503</name>
</gene>
<dbReference type="EMBL" id="AP018449">
    <property type="protein sequence ID" value="BBB91818.1"/>
    <property type="molecule type" value="Genomic_DNA"/>
</dbReference>
<keyword evidence="3" id="KW-1185">Reference proteome</keyword>
<reference evidence="2 3" key="1">
    <citation type="journal article" date="2018" name="Int. J. Syst. Evol. Microbiol.">
        <title>Methylomusa anaerophila gen. nov., sp. nov., an anaerobic methanol-utilizing bacterium isolated from a microbial fuel cell.</title>
        <authorList>
            <person name="Amano N."/>
            <person name="Yamamuro A."/>
            <person name="Miyahara M."/>
            <person name="Kouzuma A."/>
            <person name="Abe T."/>
            <person name="Watanabe K."/>
        </authorList>
    </citation>
    <scope>NUCLEOTIDE SEQUENCE [LARGE SCALE GENOMIC DNA]</scope>
    <source>
        <strain evidence="2 3">MMFC1</strain>
    </source>
</reference>
<proteinExistence type="predicted"/>
<keyword evidence="1" id="KW-0472">Membrane</keyword>
<name>A0A348AL70_9FIRM</name>
<evidence type="ECO:0000256" key="1">
    <source>
        <dbReference type="SAM" id="Phobius"/>
    </source>
</evidence>
<organism evidence="2 3">
    <name type="scientific">Methylomusa anaerophila</name>
    <dbReference type="NCBI Taxonomy" id="1930071"/>
    <lineage>
        <taxon>Bacteria</taxon>
        <taxon>Bacillati</taxon>
        <taxon>Bacillota</taxon>
        <taxon>Negativicutes</taxon>
        <taxon>Selenomonadales</taxon>
        <taxon>Sporomusaceae</taxon>
        <taxon>Methylomusa</taxon>
    </lineage>
</organism>